<dbReference type="PRINTS" id="PR00080">
    <property type="entry name" value="SDRFAMILY"/>
</dbReference>
<evidence type="ECO:0000313" key="5">
    <source>
        <dbReference type="EMBL" id="BAI96235.1"/>
    </source>
</evidence>
<evidence type="ECO:0000256" key="3">
    <source>
        <dbReference type="ARBA" id="ARBA00051383"/>
    </source>
</evidence>
<dbReference type="Pfam" id="PF00106">
    <property type="entry name" value="adh_short"/>
    <property type="match status" value="1"/>
</dbReference>
<dbReference type="GO" id="GO:0008678">
    <property type="term" value="F:2-deoxy-D-gluconate 3-dehydrogenase activity"/>
    <property type="evidence" value="ECO:0007669"/>
    <property type="project" value="UniProtKB-EC"/>
</dbReference>
<dbReference type="Gene3D" id="3.40.50.720">
    <property type="entry name" value="NAD(P)-binding Rossmann-like Domain"/>
    <property type="match status" value="1"/>
</dbReference>
<dbReference type="Proteomes" id="UP000007753">
    <property type="component" value="Chromosome 1"/>
</dbReference>
<accession>D4Z0V3</accession>
<dbReference type="InterPro" id="IPR020904">
    <property type="entry name" value="Sc_DH/Rdtase_CS"/>
</dbReference>
<dbReference type="InterPro" id="IPR002347">
    <property type="entry name" value="SDR_fam"/>
</dbReference>
<dbReference type="HOGENOM" id="CLU_010194_1_1_5"/>
<dbReference type="RefSeq" id="WP_013039789.1">
    <property type="nucleotide sequence ID" value="NC_014006.1"/>
</dbReference>
<protein>
    <submittedName>
        <fullName evidence="5">2-deoxy-D-gluconate 3-dehydrogenase</fullName>
        <ecNumber evidence="5">1.1.1.125</ecNumber>
    </submittedName>
</protein>
<dbReference type="EC" id="1.1.1.125" evidence="5"/>
<sequence length="258" mass="27092">MTPIANIFAAEGALAGKVAVVTGASSGLGAHFAEVLALAGAEVLAVARRQDALAYVAKRITDNGGRCRPVAVDVTDHVAFETKLAEFPAVDILVNNAGTARDADVLDIRYDDWAQIIDLNLTAVFTTSQLIARAMAARGKAGSIINIASIAGLRQLGRVLPYATSKAGVVQLTKAMALELARHGVRVNAIAPGYFETDLNHEVFSSEKGKAIIKRIPQRRLGHLNELDGPLLLLASDASSYMTGSILTVDGGHLVSTL</sequence>
<dbReference type="eggNOG" id="COG1028">
    <property type="taxonomic scope" value="Bacteria"/>
</dbReference>
<dbReference type="PRINTS" id="PR00081">
    <property type="entry name" value="GDHRDH"/>
</dbReference>
<evidence type="ECO:0000256" key="4">
    <source>
        <dbReference type="RuleBase" id="RU000363"/>
    </source>
</evidence>
<dbReference type="PANTHER" id="PTHR42760">
    <property type="entry name" value="SHORT-CHAIN DEHYDROGENASES/REDUCTASES FAMILY MEMBER"/>
    <property type="match status" value="1"/>
</dbReference>
<dbReference type="GO" id="GO:0018502">
    <property type="term" value="F:2,5-dichloro-2,5-cyclohexadiene-1,4-diol dehydrogenase activity"/>
    <property type="evidence" value="ECO:0007669"/>
    <property type="project" value="RHEA"/>
</dbReference>
<organism evidence="5 6">
    <name type="scientific">Sphingobium indicum (strain DSM 16413 / CCM 7287 / MTCC 6362 / UT26 / NBRC 101211 / UT26S)</name>
    <name type="common">Sphingobium japonicum</name>
    <dbReference type="NCBI Taxonomy" id="452662"/>
    <lineage>
        <taxon>Bacteria</taxon>
        <taxon>Pseudomonadati</taxon>
        <taxon>Pseudomonadota</taxon>
        <taxon>Alphaproteobacteria</taxon>
        <taxon>Sphingomonadales</taxon>
        <taxon>Sphingomonadaceae</taxon>
        <taxon>Sphingobium</taxon>
    </lineage>
</organism>
<dbReference type="PANTHER" id="PTHR42760:SF133">
    <property type="entry name" value="3-OXOACYL-[ACYL-CARRIER-PROTEIN] REDUCTASE"/>
    <property type="match status" value="1"/>
</dbReference>
<dbReference type="STRING" id="452662.SJA_C1-14010"/>
<reference evidence="5 6" key="1">
    <citation type="journal article" date="2010" name="J. Bacteriol.">
        <title>Complete genome sequence of the representative gamma-hexachlorocyclohexane-degrading bacterium Sphingobium japonicum UT26.</title>
        <authorList>
            <person name="Nagata Y."/>
            <person name="Ohtsubo Y."/>
            <person name="Endo R."/>
            <person name="Ichikawa N."/>
            <person name="Ankai A."/>
            <person name="Oguchi A."/>
            <person name="Fukui S."/>
            <person name="Fujita N."/>
            <person name="Tsuda M."/>
        </authorList>
    </citation>
    <scope>NUCLEOTIDE SEQUENCE [LARGE SCALE GENOMIC DNA]</scope>
    <source>
        <strain evidence="6">DSM 16413 / CCM 7287 / MTCC 6362 / UT26 / NBRC 101211 / UT26S</strain>
    </source>
</reference>
<dbReference type="AlphaFoldDB" id="D4Z0V3"/>
<evidence type="ECO:0000313" key="6">
    <source>
        <dbReference type="Proteomes" id="UP000007753"/>
    </source>
</evidence>
<dbReference type="GeneID" id="29273020"/>
<dbReference type="EMBL" id="AP010803">
    <property type="protein sequence ID" value="BAI96235.1"/>
    <property type="molecule type" value="Genomic_DNA"/>
</dbReference>
<dbReference type="InterPro" id="IPR036291">
    <property type="entry name" value="NAD(P)-bd_dom_sf"/>
</dbReference>
<gene>
    <name evidence="5" type="primary">kduD</name>
    <name evidence="5" type="ordered locus">SJA_C1-14010</name>
</gene>
<proteinExistence type="inferred from homology"/>
<dbReference type="KEGG" id="sjp:SJA_C1-14010"/>
<evidence type="ECO:0000256" key="1">
    <source>
        <dbReference type="ARBA" id="ARBA00006484"/>
    </source>
</evidence>
<comment type="catalytic activity">
    <reaction evidence="3">
        <text>2,5-dichlorocyclohexa-2,5-dien-1,4-diol + NAD(+) = 2,5-dichlorohydroquinone + NADH + H(+)</text>
        <dbReference type="Rhea" id="RHEA:15741"/>
        <dbReference type="ChEBI" id="CHEBI:15378"/>
        <dbReference type="ChEBI" id="CHEBI:27545"/>
        <dbReference type="ChEBI" id="CHEBI:28975"/>
        <dbReference type="ChEBI" id="CHEBI:57540"/>
        <dbReference type="ChEBI" id="CHEBI:57945"/>
    </reaction>
</comment>
<keyword evidence="2 5" id="KW-0560">Oxidoreductase</keyword>
<evidence type="ECO:0000256" key="2">
    <source>
        <dbReference type="ARBA" id="ARBA00023002"/>
    </source>
</evidence>
<name>D4Z0V3_SPHIU</name>
<keyword evidence="6" id="KW-1185">Reference proteome</keyword>
<dbReference type="FunFam" id="3.40.50.720:FF:000084">
    <property type="entry name" value="Short-chain dehydrogenase reductase"/>
    <property type="match status" value="1"/>
</dbReference>
<dbReference type="PROSITE" id="PS00061">
    <property type="entry name" value="ADH_SHORT"/>
    <property type="match status" value="1"/>
</dbReference>
<comment type="similarity">
    <text evidence="1 4">Belongs to the short-chain dehydrogenases/reductases (SDR) family.</text>
</comment>
<dbReference type="SUPFAM" id="SSF51735">
    <property type="entry name" value="NAD(P)-binding Rossmann-fold domains"/>
    <property type="match status" value="1"/>
</dbReference>